<name>A0AAE3QNV8_9BACT</name>
<evidence type="ECO:0000313" key="1">
    <source>
        <dbReference type="EMBL" id="MDJ1480778.1"/>
    </source>
</evidence>
<proteinExistence type="predicted"/>
<evidence type="ECO:0000313" key="2">
    <source>
        <dbReference type="Proteomes" id="UP001241110"/>
    </source>
</evidence>
<dbReference type="EMBL" id="JASJOS010000004">
    <property type="protein sequence ID" value="MDJ1480778.1"/>
    <property type="molecule type" value="Genomic_DNA"/>
</dbReference>
<sequence>MHHLVQSKYILLVLAFAVFFYACSEKKHDGEHDHHHQAETSGNPEVDSLKNQVMAVHDEVMPKMEEIMALELEAQQQIKQLDSLAKINPKQANATQRQQLDSLVIQLNNADDAMTHWMQEFDGQMKSKTDEEKITYLKNEKDKIDAVRDQMLGSINKGKELLKK</sequence>
<dbReference type="AlphaFoldDB" id="A0AAE3QNV8"/>
<reference evidence="1" key="1">
    <citation type="submission" date="2023-05" db="EMBL/GenBank/DDBJ databases">
        <authorList>
            <person name="Zhang X."/>
        </authorList>
    </citation>
    <scope>NUCLEOTIDE SEQUENCE</scope>
    <source>
        <strain evidence="1">YF14B1</strain>
    </source>
</reference>
<protein>
    <recommendedName>
        <fullName evidence="3">Viral A-type inclusion protein</fullName>
    </recommendedName>
</protein>
<dbReference type="Proteomes" id="UP001241110">
    <property type="component" value="Unassembled WGS sequence"/>
</dbReference>
<accession>A0AAE3QNV8</accession>
<dbReference type="RefSeq" id="WP_313977726.1">
    <property type="nucleotide sequence ID" value="NZ_JASJOS010000004.1"/>
</dbReference>
<organism evidence="1 2">
    <name type="scientific">Xanthocytophaga flava</name>
    <dbReference type="NCBI Taxonomy" id="3048013"/>
    <lineage>
        <taxon>Bacteria</taxon>
        <taxon>Pseudomonadati</taxon>
        <taxon>Bacteroidota</taxon>
        <taxon>Cytophagia</taxon>
        <taxon>Cytophagales</taxon>
        <taxon>Rhodocytophagaceae</taxon>
        <taxon>Xanthocytophaga</taxon>
    </lineage>
</organism>
<evidence type="ECO:0008006" key="3">
    <source>
        <dbReference type="Google" id="ProtNLM"/>
    </source>
</evidence>
<comment type="caution">
    <text evidence="1">The sequence shown here is derived from an EMBL/GenBank/DDBJ whole genome shotgun (WGS) entry which is preliminary data.</text>
</comment>
<gene>
    <name evidence="1" type="ORF">QNI16_09820</name>
</gene>